<evidence type="ECO:0000313" key="2">
    <source>
        <dbReference type="EMBL" id="MBU5627245.1"/>
    </source>
</evidence>
<protein>
    <submittedName>
        <fullName evidence="2">Uncharacterized protein</fullName>
    </submittedName>
</protein>
<reference evidence="2 3" key="1">
    <citation type="submission" date="2021-06" db="EMBL/GenBank/DDBJ databases">
        <authorList>
            <person name="Sun Q."/>
            <person name="Li D."/>
        </authorList>
    </citation>
    <scope>NUCLEOTIDE SEQUENCE [LARGE SCALE GENOMIC DNA]</scope>
    <source>
        <strain evidence="2 3">MSJ-2</strain>
    </source>
</reference>
<dbReference type="EMBL" id="JAHLQN010000001">
    <property type="protein sequence ID" value="MBU5627245.1"/>
    <property type="molecule type" value="Genomic_DNA"/>
</dbReference>
<gene>
    <name evidence="2" type="ORF">KQI82_10030</name>
</gene>
<name>A0ABS6FB10_9FIRM</name>
<comment type="caution">
    <text evidence="2">The sequence shown here is derived from an EMBL/GenBank/DDBJ whole genome shotgun (WGS) entry which is preliminary data.</text>
</comment>
<organism evidence="2 3">
    <name type="scientific">Dysosmobacter acutus</name>
    <dbReference type="NCBI Taxonomy" id="2841504"/>
    <lineage>
        <taxon>Bacteria</taxon>
        <taxon>Bacillati</taxon>
        <taxon>Bacillota</taxon>
        <taxon>Clostridia</taxon>
        <taxon>Eubacteriales</taxon>
        <taxon>Oscillospiraceae</taxon>
        <taxon>Dysosmobacter</taxon>
    </lineage>
</organism>
<accession>A0ABS6FB10</accession>
<feature type="region of interest" description="Disordered" evidence="1">
    <location>
        <begin position="1"/>
        <end position="25"/>
    </location>
</feature>
<sequence length="157" mass="17289">MCDEFGSSMDVSGDVSTDNDVSCEESGIDFESEGIFDTPQDDIQTDISDGAGDDVYEASSLDEIEILEENGDTHTVAERMEELYGENPVEELTPAQEGLREFEESTSERLDEIQEHKEALEDLKSALLAGDANALEMFGLETPDTSEEEGHQKVLTR</sequence>
<evidence type="ECO:0000256" key="1">
    <source>
        <dbReference type="SAM" id="MobiDB-lite"/>
    </source>
</evidence>
<dbReference type="RefSeq" id="WP_216632621.1">
    <property type="nucleotide sequence ID" value="NZ_JAHLQN010000001.1"/>
</dbReference>
<proteinExistence type="predicted"/>
<keyword evidence="3" id="KW-1185">Reference proteome</keyword>
<evidence type="ECO:0000313" key="3">
    <source>
        <dbReference type="Proteomes" id="UP000787672"/>
    </source>
</evidence>
<dbReference type="Proteomes" id="UP000787672">
    <property type="component" value="Unassembled WGS sequence"/>
</dbReference>